<dbReference type="AlphaFoldDB" id="A0AAV4M1H9"/>
<keyword evidence="3" id="KW-1185">Reference proteome</keyword>
<proteinExistence type="predicted"/>
<feature type="compositionally biased region" description="Polar residues" evidence="1">
    <location>
        <begin position="126"/>
        <end position="135"/>
    </location>
</feature>
<feature type="compositionally biased region" description="Basic residues" evidence="1">
    <location>
        <begin position="98"/>
        <end position="111"/>
    </location>
</feature>
<evidence type="ECO:0000256" key="1">
    <source>
        <dbReference type="SAM" id="MobiDB-lite"/>
    </source>
</evidence>
<feature type="compositionally biased region" description="Low complexity" evidence="1">
    <location>
        <begin position="112"/>
        <end position="125"/>
    </location>
</feature>
<feature type="compositionally biased region" description="Basic and acidic residues" evidence="1">
    <location>
        <begin position="78"/>
        <end position="87"/>
    </location>
</feature>
<name>A0AAV4M1H9_BABCB</name>
<sequence>MRPFHHLRLQRAPVIDEENAVGEILEDIECLRIDGEEADGYDQLNDDTFGGSADHVWDPTETFKEAEKGPVPRRKPREPRELVKSELFDFPEPEVVPRRQRQRSTHQHHQQQHNNNRQGHSNRNNVKSPRQAKNTTDAHADVHRTNLIQSDIESYRALGLYSLNPHFVNLVAEGVAKPHKSWQVSQRTLERHAKGIVRTKENLQRESFMDDHAFDQILRIYLTQVCKDPRLQNYTGKWNTRHMGMRSGQEGDAQGDAADPEEGEKAATEQRNVVNPNRFGKTSSASVRYGRKLIRLNDLVTSAAGGAVGKDRQLRHTIESGYEALYTLCDIEEEIEQCPMNHVAALDKMQKDREEKLNQLFVSLTTGSIGAEDIMGLNKGRKLMINLGRKLSIETKLQLACCMVRCSKALMRMCFEVEKALASEHSLIELIRLLGSAADLRPLVAFDRADSGPHHGKGARLQQRLFAANSYTQCFLFIAESLTLAGHLFLLTAENGGRETALNNCCTILLRWQQVSHAFIHLLSSRGGVVLMNVLLERIRQCPIAVDKGAVDLVLHYTLEVSEHVTGHAEEWRSLASTIMEMYK</sequence>
<dbReference type="EMBL" id="BPLF01000003">
    <property type="protein sequence ID" value="GIX64634.1"/>
    <property type="molecule type" value="Genomic_DNA"/>
</dbReference>
<feature type="region of interest" description="Disordered" evidence="1">
    <location>
        <begin position="42"/>
        <end position="142"/>
    </location>
</feature>
<reference evidence="2 3" key="1">
    <citation type="submission" date="2021-06" db="EMBL/GenBank/DDBJ databases">
        <title>Genome sequence of Babesia caballi.</title>
        <authorList>
            <person name="Yamagishi J."/>
            <person name="Kidaka T."/>
            <person name="Ochi A."/>
        </authorList>
    </citation>
    <scope>NUCLEOTIDE SEQUENCE [LARGE SCALE GENOMIC DNA]</scope>
    <source>
        <strain evidence="2">USDA-D6B2</strain>
    </source>
</reference>
<evidence type="ECO:0000313" key="3">
    <source>
        <dbReference type="Proteomes" id="UP001497744"/>
    </source>
</evidence>
<dbReference type="RefSeq" id="XP_067716703.1">
    <property type="nucleotide sequence ID" value="XM_067860602.1"/>
</dbReference>
<dbReference type="GeneID" id="94196115"/>
<comment type="caution">
    <text evidence="2">The sequence shown here is derived from an EMBL/GenBank/DDBJ whole genome shotgun (WGS) entry which is preliminary data.</text>
</comment>
<accession>A0AAV4M1H9</accession>
<feature type="compositionally biased region" description="Basic and acidic residues" evidence="1">
    <location>
        <begin position="55"/>
        <end position="70"/>
    </location>
</feature>
<evidence type="ECO:0000313" key="2">
    <source>
        <dbReference type="EMBL" id="GIX64634.1"/>
    </source>
</evidence>
<dbReference type="Proteomes" id="UP001497744">
    <property type="component" value="Unassembled WGS sequence"/>
</dbReference>
<protein>
    <submittedName>
        <fullName evidence="2">PAT1 homolog 1-like isoform X2</fullName>
    </submittedName>
</protein>
<organism evidence="2 3">
    <name type="scientific">Babesia caballi</name>
    <dbReference type="NCBI Taxonomy" id="5871"/>
    <lineage>
        <taxon>Eukaryota</taxon>
        <taxon>Sar</taxon>
        <taxon>Alveolata</taxon>
        <taxon>Apicomplexa</taxon>
        <taxon>Aconoidasida</taxon>
        <taxon>Piroplasmida</taxon>
        <taxon>Babesiidae</taxon>
        <taxon>Babesia</taxon>
    </lineage>
</organism>
<gene>
    <name evidence="2" type="ORF">BcabD6B2_40690</name>
</gene>
<feature type="region of interest" description="Disordered" evidence="1">
    <location>
        <begin position="242"/>
        <end position="269"/>
    </location>
</feature>